<dbReference type="AlphaFoldDB" id="A0AAW1SZH1"/>
<name>A0AAW1SZH1_9CHLO</name>
<dbReference type="EMBL" id="JALJOV010000655">
    <property type="protein sequence ID" value="KAK9862101.1"/>
    <property type="molecule type" value="Genomic_DNA"/>
</dbReference>
<sequence>MLMQEAIKLDPLFDIDEAYQESRLYAWYYKAWQKAGSAAALAAAAGDVAQTASEGPPYFIRDLSQSPGGRKVSRGPTSSGGPARPGTRSRRSSSPRPQQYALVPYSSSSNASTPGSSASVTSPAGPVGSTPAQQGPQQLVGPGQVSPTTSESPDGQPVSAARVLASMAQQATRQLFGPPQATPVGGAVVQQPAAAAASAPPAGPQVPGPAAQPQPVAAGAQAQALLAPAGTAPAAAPPQQPKGRTHQA</sequence>
<reference evidence="2 3" key="1">
    <citation type="journal article" date="2024" name="Nat. Commun.">
        <title>Phylogenomics reveals the evolutionary origins of lichenization in chlorophyte algae.</title>
        <authorList>
            <person name="Puginier C."/>
            <person name="Libourel C."/>
            <person name="Otte J."/>
            <person name="Skaloud P."/>
            <person name="Haon M."/>
            <person name="Grisel S."/>
            <person name="Petersen M."/>
            <person name="Berrin J.G."/>
            <person name="Delaux P.M."/>
            <person name="Dal Grande F."/>
            <person name="Keller J."/>
        </authorList>
    </citation>
    <scope>NUCLEOTIDE SEQUENCE [LARGE SCALE GENOMIC DNA]</scope>
    <source>
        <strain evidence="2 3">SAG 2523</strain>
    </source>
</reference>
<feature type="compositionally biased region" description="Low complexity" evidence="1">
    <location>
        <begin position="133"/>
        <end position="145"/>
    </location>
</feature>
<dbReference type="Proteomes" id="UP001485043">
    <property type="component" value="Unassembled WGS sequence"/>
</dbReference>
<comment type="caution">
    <text evidence="2">The sequence shown here is derived from an EMBL/GenBank/DDBJ whole genome shotgun (WGS) entry which is preliminary data.</text>
</comment>
<protein>
    <submittedName>
        <fullName evidence="2">Uncharacterized protein</fullName>
    </submittedName>
</protein>
<feature type="compositionally biased region" description="Low complexity" evidence="1">
    <location>
        <begin position="213"/>
        <end position="234"/>
    </location>
</feature>
<organism evidence="2 3">
    <name type="scientific">Apatococcus fuscideae</name>
    <dbReference type="NCBI Taxonomy" id="2026836"/>
    <lineage>
        <taxon>Eukaryota</taxon>
        <taxon>Viridiplantae</taxon>
        <taxon>Chlorophyta</taxon>
        <taxon>core chlorophytes</taxon>
        <taxon>Trebouxiophyceae</taxon>
        <taxon>Chlorellales</taxon>
        <taxon>Chlorellaceae</taxon>
        <taxon>Apatococcus</taxon>
    </lineage>
</organism>
<feature type="compositionally biased region" description="Low complexity" evidence="1">
    <location>
        <begin position="183"/>
        <end position="200"/>
    </location>
</feature>
<evidence type="ECO:0000256" key="1">
    <source>
        <dbReference type="SAM" id="MobiDB-lite"/>
    </source>
</evidence>
<evidence type="ECO:0000313" key="3">
    <source>
        <dbReference type="Proteomes" id="UP001485043"/>
    </source>
</evidence>
<feature type="region of interest" description="Disordered" evidence="1">
    <location>
        <begin position="57"/>
        <end position="158"/>
    </location>
</feature>
<keyword evidence="3" id="KW-1185">Reference proteome</keyword>
<feature type="compositionally biased region" description="Pro residues" evidence="1">
    <location>
        <begin position="201"/>
        <end position="212"/>
    </location>
</feature>
<proteinExistence type="predicted"/>
<feature type="region of interest" description="Disordered" evidence="1">
    <location>
        <begin position="182"/>
        <end position="248"/>
    </location>
</feature>
<accession>A0AAW1SZH1</accession>
<feature type="compositionally biased region" description="Low complexity" evidence="1">
    <location>
        <begin position="106"/>
        <end position="119"/>
    </location>
</feature>
<gene>
    <name evidence="2" type="ORF">WJX84_008946</name>
</gene>
<evidence type="ECO:0000313" key="2">
    <source>
        <dbReference type="EMBL" id="KAK9862101.1"/>
    </source>
</evidence>